<dbReference type="InterPro" id="IPR026262">
    <property type="entry name" value="DinJ"/>
</dbReference>
<dbReference type="InterPro" id="IPR007337">
    <property type="entry name" value="RelB/DinJ"/>
</dbReference>
<dbReference type="GO" id="GO:0015643">
    <property type="term" value="F:toxic substance binding"/>
    <property type="evidence" value="ECO:0007669"/>
    <property type="project" value="InterPro"/>
</dbReference>
<sequence>MTKAISNARIEARIDPKIKSKAQDELSKHGMTISEYVRATITTVATQGLPKDFGVPNAEVMRSLYEVADDQNGKAKMEGFTSVESLMDDLDND</sequence>
<dbReference type="PIRSF" id="PIRSF003108">
    <property type="entry name" value="DinJ"/>
    <property type="match status" value="1"/>
</dbReference>
<dbReference type="InterPro" id="IPR013321">
    <property type="entry name" value="Arc_rbn_hlx_hlx"/>
</dbReference>
<dbReference type="RefSeq" id="WP_010019700.1">
    <property type="nucleotide sequence ID" value="NZ_CP162899.1"/>
</dbReference>
<keyword evidence="2" id="KW-1185">Reference proteome</keyword>
<dbReference type="Proteomes" id="UP000295257">
    <property type="component" value="Unassembled WGS sequence"/>
</dbReference>
<dbReference type="GO" id="GO:0006355">
    <property type="term" value="P:regulation of DNA-templated transcription"/>
    <property type="evidence" value="ECO:0007669"/>
    <property type="project" value="InterPro"/>
</dbReference>
<protein>
    <recommendedName>
        <fullName evidence="3">Damage-inducible protein J</fullName>
    </recommendedName>
</protein>
<dbReference type="GO" id="GO:0000987">
    <property type="term" value="F:cis-regulatory region sequence-specific DNA binding"/>
    <property type="evidence" value="ECO:0007669"/>
    <property type="project" value="InterPro"/>
</dbReference>
<dbReference type="Gene3D" id="1.10.1220.10">
    <property type="entry name" value="Met repressor-like"/>
    <property type="match status" value="1"/>
</dbReference>
<reference evidence="1 2" key="1">
    <citation type="journal article" date="2019" name="Appl. Microbiol. Biotechnol.">
        <title>Uncovering carbohydrate metabolism through a genotype-phenotype association study of 56 lactic acid bacteria genomes.</title>
        <authorList>
            <person name="Buron-Moles G."/>
            <person name="Chailyan A."/>
            <person name="Dolejs I."/>
            <person name="Forster J."/>
            <person name="Miks M.H."/>
        </authorList>
    </citation>
    <scope>NUCLEOTIDE SEQUENCE [LARGE SCALE GENOMIC DNA]</scope>
    <source>
        <strain evidence="1 2">ATCC 29644</strain>
    </source>
</reference>
<dbReference type="GO" id="GO:0044010">
    <property type="term" value="P:single-species biofilm formation"/>
    <property type="evidence" value="ECO:0007669"/>
    <property type="project" value="InterPro"/>
</dbReference>
<accession>A0A4R5NA60</accession>
<organism evidence="1 2">
    <name type="scientific">Companilactobacillus farciminis</name>
    <dbReference type="NCBI Taxonomy" id="1612"/>
    <lineage>
        <taxon>Bacteria</taxon>
        <taxon>Bacillati</taxon>
        <taxon>Bacillota</taxon>
        <taxon>Bacilli</taxon>
        <taxon>Lactobacillales</taxon>
        <taxon>Lactobacillaceae</taxon>
        <taxon>Companilactobacillus</taxon>
    </lineage>
</organism>
<gene>
    <name evidence="1" type="ORF">C5L30_000584</name>
</gene>
<dbReference type="EMBL" id="PUFN01000030">
    <property type="protein sequence ID" value="TDG69376.1"/>
    <property type="molecule type" value="Genomic_DNA"/>
</dbReference>
<dbReference type="AlphaFoldDB" id="A0A4R5NA60"/>
<evidence type="ECO:0000313" key="2">
    <source>
        <dbReference type="Proteomes" id="UP000295257"/>
    </source>
</evidence>
<proteinExistence type="predicted"/>
<evidence type="ECO:0008006" key="3">
    <source>
        <dbReference type="Google" id="ProtNLM"/>
    </source>
</evidence>
<dbReference type="Pfam" id="PF04221">
    <property type="entry name" value="RelB"/>
    <property type="match status" value="1"/>
</dbReference>
<comment type="caution">
    <text evidence="1">The sequence shown here is derived from an EMBL/GenBank/DDBJ whole genome shotgun (WGS) entry which is preliminary data.</text>
</comment>
<name>A0A4R5NA60_9LACO</name>
<dbReference type="OrthoDB" id="9799097at2"/>
<evidence type="ECO:0000313" key="1">
    <source>
        <dbReference type="EMBL" id="TDG69376.1"/>
    </source>
</evidence>